<evidence type="ECO:0000313" key="2">
    <source>
        <dbReference type="EMBL" id="MFH8250127.1"/>
    </source>
</evidence>
<accession>A0ABW7Q6M0</accession>
<protein>
    <submittedName>
        <fullName evidence="2">DUF3515 family protein</fullName>
    </submittedName>
</protein>
<gene>
    <name evidence="2" type="ORF">ACH3VR_07160</name>
</gene>
<keyword evidence="3" id="KW-1185">Reference proteome</keyword>
<evidence type="ECO:0000313" key="3">
    <source>
        <dbReference type="Proteomes" id="UP001610861"/>
    </source>
</evidence>
<feature type="chain" id="PRO_5047031685" evidence="1">
    <location>
        <begin position="25"/>
        <end position="168"/>
    </location>
</feature>
<evidence type="ECO:0000256" key="1">
    <source>
        <dbReference type="SAM" id="SignalP"/>
    </source>
</evidence>
<dbReference type="Proteomes" id="UP001610861">
    <property type="component" value="Unassembled WGS sequence"/>
</dbReference>
<feature type="signal peptide" evidence="1">
    <location>
        <begin position="1"/>
        <end position="24"/>
    </location>
</feature>
<name>A0ABW7Q6M0_9MICO</name>
<dbReference type="InterPro" id="IPR021903">
    <property type="entry name" value="DUF3515"/>
</dbReference>
<comment type="caution">
    <text evidence="2">The sequence shown here is derived from an EMBL/GenBank/DDBJ whole genome shotgun (WGS) entry which is preliminary data.</text>
</comment>
<sequence>MTRSRRLRTAGTASALLLAAVALTGCSGGTVSMKAAPDANSPLCADVTVRLPQSVDGQQRRWTDAQATGAWGDPAAVLLTCGVAEPGPSTLRCITVGGIDWLVDESESPHYRLTTYGRNPAVEVYVDNEVVSPNNVLDDVRLAVAQLPKDADCTAPEAPLDEQDSGTG</sequence>
<keyword evidence="1" id="KW-0732">Signal</keyword>
<dbReference type="PROSITE" id="PS51257">
    <property type="entry name" value="PROKAR_LIPOPROTEIN"/>
    <property type="match status" value="1"/>
</dbReference>
<reference evidence="2 3" key="1">
    <citation type="submission" date="2024-09" db="EMBL/GenBank/DDBJ databases">
        <authorList>
            <person name="Pan X."/>
        </authorList>
    </citation>
    <scope>NUCLEOTIDE SEQUENCE [LARGE SCALE GENOMIC DNA]</scope>
    <source>
        <strain evidence="2 3">B2969</strain>
    </source>
</reference>
<organism evidence="2 3">
    <name type="scientific">Microbacterium alkaliflavum</name>
    <dbReference type="NCBI Taxonomy" id="3248839"/>
    <lineage>
        <taxon>Bacteria</taxon>
        <taxon>Bacillati</taxon>
        <taxon>Actinomycetota</taxon>
        <taxon>Actinomycetes</taxon>
        <taxon>Micrococcales</taxon>
        <taxon>Microbacteriaceae</taxon>
        <taxon>Microbacterium</taxon>
    </lineage>
</organism>
<dbReference type="Pfam" id="PF12028">
    <property type="entry name" value="DUF3515"/>
    <property type="match status" value="1"/>
</dbReference>
<dbReference type="RefSeq" id="WP_396640064.1">
    <property type="nucleotide sequence ID" value="NZ_JBIQWL010000002.1"/>
</dbReference>
<dbReference type="EMBL" id="JBIQWL010000002">
    <property type="protein sequence ID" value="MFH8250127.1"/>
    <property type="molecule type" value="Genomic_DNA"/>
</dbReference>
<proteinExistence type="predicted"/>